<protein>
    <recommendedName>
        <fullName evidence="3">F-box domain-containing protein</fullName>
    </recommendedName>
</protein>
<evidence type="ECO:0000313" key="1">
    <source>
        <dbReference type="EMBL" id="TRM56052.1"/>
    </source>
</evidence>
<dbReference type="AlphaFoldDB" id="A0A550BU33"/>
<dbReference type="EMBL" id="VDMD01000081">
    <property type="protein sequence ID" value="TRM56052.1"/>
    <property type="molecule type" value="Genomic_DNA"/>
</dbReference>
<evidence type="ECO:0008006" key="3">
    <source>
        <dbReference type="Google" id="ProtNLM"/>
    </source>
</evidence>
<comment type="caution">
    <text evidence="1">The sequence shown here is derived from an EMBL/GenBank/DDBJ whole genome shotgun (WGS) entry which is preliminary data.</text>
</comment>
<gene>
    <name evidence="1" type="ORF">BD626DRAFT_541578</name>
</gene>
<name>A0A550BU33_9AGAR</name>
<sequence length="317" mass="35123">MPHNNDLLLALAACPALEKLMLSLHTDGDDDESALPVAAFPCPSFTALRELACLSTTPSPVQAILASGFPGGLGRRPMSRIETTLPIRTLEELATLLDAVHDYCDHRALETFYLHMLTHGAPVVLSRTALAPLAAFRSLVEITLAGIQTLALDDGDWEEVAGWWPRLAVFEINPYAKSRCPLSTLASFARHCPRLTSLQLPIDARVVRRIEEDDGVEEDGIGHYVDSPEMRLEPDLSIDVGDAPIVDSSGISEYLIAVFPNIVAVHFGVRDLDEEGFRIPLAQQDYTREQWQERAKTMSKWANIYRQAGEYYRQTGQ</sequence>
<reference evidence="1 2" key="1">
    <citation type="journal article" date="2019" name="New Phytol.">
        <title>Comparative genomics reveals unique wood-decay strategies and fruiting body development in the Schizophyllaceae.</title>
        <authorList>
            <person name="Almasi E."/>
            <person name="Sahu N."/>
            <person name="Krizsan K."/>
            <person name="Balint B."/>
            <person name="Kovacs G.M."/>
            <person name="Kiss B."/>
            <person name="Cseklye J."/>
            <person name="Drula E."/>
            <person name="Henrissat B."/>
            <person name="Nagy I."/>
            <person name="Chovatia M."/>
            <person name="Adam C."/>
            <person name="LaButti K."/>
            <person name="Lipzen A."/>
            <person name="Riley R."/>
            <person name="Grigoriev I.V."/>
            <person name="Nagy L.G."/>
        </authorList>
    </citation>
    <scope>NUCLEOTIDE SEQUENCE [LARGE SCALE GENOMIC DNA]</scope>
    <source>
        <strain evidence="1 2">NL-1724</strain>
    </source>
</reference>
<evidence type="ECO:0000313" key="2">
    <source>
        <dbReference type="Proteomes" id="UP000320762"/>
    </source>
</evidence>
<dbReference type="Proteomes" id="UP000320762">
    <property type="component" value="Unassembled WGS sequence"/>
</dbReference>
<dbReference type="OrthoDB" id="3543113at2759"/>
<organism evidence="1 2">
    <name type="scientific">Schizophyllum amplum</name>
    <dbReference type="NCBI Taxonomy" id="97359"/>
    <lineage>
        <taxon>Eukaryota</taxon>
        <taxon>Fungi</taxon>
        <taxon>Dikarya</taxon>
        <taxon>Basidiomycota</taxon>
        <taxon>Agaricomycotina</taxon>
        <taxon>Agaricomycetes</taxon>
        <taxon>Agaricomycetidae</taxon>
        <taxon>Agaricales</taxon>
        <taxon>Schizophyllaceae</taxon>
        <taxon>Schizophyllum</taxon>
    </lineage>
</organism>
<accession>A0A550BU33</accession>
<proteinExistence type="predicted"/>
<keyword evidence="2" id="KW-1185">Reference proteome</keyword>